<evidence type="ECO:0000313" key="2">
    <source>
        <dbReference type="Proteomes" id="UP000258928"/>
    </source>
</evidence>
<dbReference type="Proteomes" id="UP000258928">
    <property type="component" value="Unassembled WGS sequence"/>
</dbReference>
<protein>
    <submittedName>
        <fullName evidence="1">Uncharacterized protein</fullName>
    </submittedName>
</protein>
<organism evidence="1 2">
    <name type="scientific">Klebsiella variicola</name>
    <dbReference type="NCBI Taxonomy" id="244366"/>
    <lineage>
        <taxon>Bacteria</taxon>
        <taxon>Pseudomonadati</taxon>
        <taxon>Pseudomonadota</taxon>
        <taxon>Gammaproteobacteria</taxon>
        <taxon>Enterobacterales</taxon>
        <taxon>Enterobacteriaceae</taxon>
        <taxon>Klebsiella/Raoultella group</taxon>
        <taxon>Klebsiella</taxon>
        <taxon>Klebsiella pneumoniae complex</taxon>
    </lineage>
</organism>
<dbReference type="EMBL" id="UKAS01000030">
    <property type="protein sequence ID" value="SXF98550.1"/>
    <property type="molecule type" value="Genomic_DNA"/>
</dbReference>
<gene>
    <name evidence="1" type="ORF">SAMEA3729809_05088</name>
</gene>
<dbReference type="AlphaFoldDB" id="A0ABD7PD68"/>
<reference evidence="1 2" key="1">
    <citation type="submission" date="2018-08" db="EMBL/GenBank/DDBJ databases">
        <authorList>
            <consortium name="Pathogen Informatics"/>
        </authorList>
    </citation>
    <scope>NUCLEOTIDE SEQUENCE [LARGE SCALE GENOMIC DNA]</scope>
    <source>
        <strain evidence="1 2">EuSCAPE_TR218</strain>
    </source>
</reference>
<evidence type="ECO:0000313" key="1">
    <source>
        <dbReference type="EMBL" id="SXF98550.1"/>
    </source>
</evidence>
<accession>A0ABD7PD68</accession>
<name>A0ABD7PD68_KLEVA</name>
<comment type="caution">
    <text evidence="1">The sequence shown here is derived from an EMBL/GenBank/DDBJ whole genome shotgun (WGS) entry which is preliminary data.</text>
</comment>
<proteinExistence type="predicted"/>
<sequence>MTANWWGKLVQTNPLKYQVGQLAHADHPRNPEPFF</sequence>